<feature type="region of interest" description="Disordered" evidence="1">
    <location>
        <begin position="202"/>
        <end position="250"/>
    </location>
</feature>
<dbReference type="EMBL" id="SPHZ02000007">
    <property type="protein sequence ID" value="KAF0908890.1"/>
    <property type="molecule type" value="Genomic_DNA"/>
</dbReference>
<proteinExistence type="predicted"/>
<accession>A0A6G1D934</accession>
<protein>
    <submittedName>
        <fullName evidence="2">Uncharacterized protein</fullName>
    </submittedName>
</protein>
<evidence type="ECO:0000313" key="3">
    <source>
        <dbReference type="Proteomes" id="UP000479710"/>
    </source>
</evidence>
<evidence type="ECO:0000313" key="2">
    <source>
        <dbReference type="EMBL" id="KAF0908890.1"/>
    </source>
</evidence>
<dbReference type="Proteomes" id="UP000479710">
    <property type="component" value="Unassembled WGS sequence"/>
</dbReference>
<feature type="region of interest" description="Disordered" evidence="1">
    <location>
        <begin position="84"/>
        <end position="105"/>
    </location>
</feature>
<name>A0A6G1D934_9ORYZ</name>
<keyword evidence="3" id="KW-1185">Reference proteome</keyword>
<organism evidence="2 3">
    <name type="scientific">Oryza meyeriana var. granulata</name>
    <dbReference type="NCBI Taxonomy" id="110450"/>
    <lineage>
        <taxon>Eukaryota</taxon>
        <taxon>Viridiplantae</taxon>
        <taxon>Streptophyta</taxon>
        <taxon>Embryophyta</taxon>
        <taxon>Tracheophyta</taxon>
        <taxon>Spermatophyta</taxon>
        <taxon>Magnoliopsida</taxon>
        <taxon>Liliopsida</taxon>
        <taxon>Poales</taxon>
        <taxon>Poaceae</taxon>
        <taxon>BOP clade</taxon>
        <taxon>Oryzoideae</taxon>
        <taxon>Oryzeae</taxon>
        <taxon>Oryzinae</taxon>
        <taxon>Oryza</taxon>
        <taxon>Oryza meyeriana</taxon>
    </lineage>
</organism>
<gene>
    <name evidence="2" type="ORF">E2562_030193</name>
</gene>
<comment type="caution">
    <text evidence="2">The sequence shown here is derived from an EMBL/GenBank/DDBJ whole genome shotgun (WGS) entry which is preliminary data.</text>
</comment>
<reference evidence="2 3" key="1">
    <citation type="submission" date="2019-11" db="EMBL/GenBank/DDBJ databases">
        <title>Whole genome sequence of Oryza granulata.</title>
        <authorList>
            <person name="Li W."/>
        </authorList>
    </citation>
    <scope>NUCLEOTIDE SEQUENCE [LARGE SCALE GENOMIC DNA]</scope>
    <source>
        <strain evidence="3">cv. Menghai</strain>
        <tissue evidence="2">Leaf</tissue>
    </source>
</reference>
<sequence length="250" mass="27664">MDFPANHDQKEIEMEVEEKIVTPSAKEIEMEEKIVTPAVPVGWQPRSIDRSQSGGGRGQIEMKKTPAAARGRIYCFRCWKDRVSSGSQSRSRGESMPTSSAPPGAMSCIMCGHRVVRLQKPKENMRLRPRSLDMVLLIGAGGSMPGRFPEPYRHHHHFFHHTSTARDFEELVRLKRHMRNHLGTGISRSVYGRNSRVMGFAAKPDAKKDASCPPAAADSEAMEGEAESESPQQQHSLADVLASSLGSCTL</sequence>
<evidence type="ECO:0000256" key="1">
    <source>
        <dbReference type="SAM" id="MobiDB-lite"/>
    </source>
</evidence>
<feature type="region of interest" description="Disordered" evidence="1">
    <location>
        <begin position="44"/>
        <end position="64"/>
    </location>
</feature>
<dbReference type="AlphaFoldDB" id="A0A6G1D934"/>